<protein>
    <submittedName>
        <fullName evidence="3">F-box/LRR-repeat protein</fullName>
    </submittedName>
</protein>
<dbReference type="CDD" id="cd22160">
    <property type="entry name" value="F-box_AtFBL13-like"/>
    <property type="match status" value="1"/>
</dbReference>
<dbReference type="PANTHER" id="PTHR31293:SF12">
    <property type="entry name" value="RNI-LIKE SUPERFAMILY PROTEIN"/>
    <property type="match status" value="1"/>
</dbReference>
<feature type="domain" description="F-box" evidence="1">
    <location>
        <begin position="42"/>
        <end position="76"/>
    </location>
</feature>
<name>A0AAW2YAL7_9LAMI</name>
<dbReference type="PANTHER" id="PTHR31293">
    <property type="entry name" value="RNI-LIKE SUPERFAMILY PROTEIN"/>
    <property type="match status" value="1"/>
</dbReference>
<dbReference type="Gene3D" id="3.80.10.10">
    <property type="entry name" value="Ribonuclease Inhibitor"/>
    <property type="match status" value="1"/>
</dbReference>
<dbReference type="Pfam" id="PF24758">
    <property type="entry name" value="LRR_At5g56370"/>
    <property type="match status" value="1"/>
</dbReference>
<dbReference type="Gene3D" id="1.20.1280.50">
    <property type="match status" value="1"/>
</dbReference>
<comment type="caution">
    <text evidence="3">The sequence shown here is derived from an EMBL/GenBank/DDBJ whole genome shotgun (WGS) entry which is preliminary data.</text>
</comment>
<dbReference type="Pfam" id="PF00646">
    <property type="entry name" value="F-box"/>
    <property type="match status" value="1"/>
</dbReference>
<evidence type="ECO:0000313" key="3">
    <source>
        <dbReference type="EMBL" id="KAL0462681.1"/>
    </source>
</evidence>
<proteinExistence type="predicted"/>
<organism evidence="3">
    <name type="scientific">Sesamum latifolium</name>
    <dbReference type="NCBI Taxonomy" id="2727402"/>
    <lineage>
        <taxon>Eukaryota</taxon>
        <taxon>Viridiplantae</taxon>
        <taxon>Streptophyta</taxon>
        <taxon>Embryophyta</taxon>
        <taxon>Tracheophyta</taxon>
        <taxon>Spermatophyta</taxon>
        <taxon>Magnoliopsida</taxon>
        <taxon>eudicotyledons</taxon>
        <taxon>Gunneridae</taxon>
        <taxon>Pentapetalae</taxon>
        <taxon>asterids</taxon>
        <taxon>lamiids</taxon>
        <taxon>Lamiales</taxon>
        <taxon>Pedaliaceae</taxon>
        <taxon>Sesamum</taxon>
    </lineage>
</organism>
<dbReference type="InterPro" id="IPR055411">
    <property type="entry name" value="LRR_FXL15/At3g58940/PEG3-like"/>
</dbReference>
<dbReference type="InterPro" id="IPR032675">
    <property type="entry name" value="LRR_dom_sf"/>
</dbReference>
<reference evidence="3" key="2">
    <citation type="journal article" date="2024" name="Plant">
        <title>Genomic evolution and insights into agronomic trait innovations of Sesamum species.</title>
        <authorList>
            <person name="Miao H."/>
            <person name="Wang L."/>
            <person name="Qu L."/>
            <person name="Liu H."/>
            <person name="Sun Y."/>
            <person name="Le M."/>
            <person name="Wang Q."/>
            <person name="Wei S."/>
            <person name="Zheng Y."/>
            <person name="Lin W."/>
            <person name="Duan Y."/>
            <person name="Cao H."/>
            <person name="Xiong S."/>
            <person name="Wang X."/>
            <person name="Wei L."/>
            <person name="Li C."/>
            <person name="Ma Q."/>
            <person name="Ju M."/>
            <person name="Zhao R."/>
            <person name="Li G."/>
            <person name="Mu C."/>
            <person name="Tian Q."/>
            <person name="Mei H."/>
            <person name="Zhang T."/>
            <person name="Gao T."/>
            <person name="Zhang H."/>
        </authorList>
    </citation>
    <scope>NUCLEOTIDE SEQUENCE</scope>
    <source>
        <strain evidence="3">KEN1</strain>
    </source>
</reference>
<dbReference type="AlphaFoldDB" id="A0AAW2YAL7"/>
<evidence type="ECO:0000259" key="1">
    <source>
        <dbReference type="Pfam" id="PF00646"/>
    </source>
</evidence>
<dbReference type="InterPro" id="IPR036047">
    <property type="entry name" value="F-box-like_dom_sf"/>
</dbReference>
<gene>
    <name evidence="3" type="ORF">Slati_0155700</name>
</gene>
<evidence type="ECO:0000259" key="2">
    <source>
        <dbReference type="Pfam" id="PF24758"/>
    </source>
</evidence>
<feature type="domain" description="F-box/LRR-repeat protein 15/At3g58940/PEG3-like LRR" evidence="2">
    <location>
        <begin position="101"/>
        <end position="246"/>
    </location>
</feature>
<accession>A0AAW2YAL7</accession>
<reference evidence="3" key="1">
    <citation type="submission" date="2020-06" db="EMBL/GenBank/DDBJ databases">
        <authorList>
            <person name="Li T."/>
            <person name="Hu X."/>
            <person name="Zhang T."/>
            <person name="Song X."/>
            <person name="Zhang H."/>
            <person name="Dai N."/>
            <person name="Sheng W."/>
            <person name="Hou X."/>
            <person name="Wei L."/>
        </authorList>
    </citation>
    <scope>NUCLEOTIDE SEQUENCE</scope>
    <source>
        <strain evidence="3">KEN1</strain>
        <tissue evidence="3">Leaf</tissue>
    </source>
</reference>
<dbReference type="SUPFAM" id="SSF52047">
    <property type="entry name" value="RNI-like"/>
    <property type="match status" value="1"/>
</dbReference>
<dbReference type="InterPro" id="IPR001810">
    <property type="entry name" value="F-box_dom"/>
</dbReference>
<dbReference type="EMBL" id="JACGWN010000001">
    <property type="protein sequence ID" value="KAL0462681.1"/>
    <property type="molecule type" value="Genomic_DNA"/>
</dbReference>
<dbReference type="SUPFAM" id="SSF81383">
    <property type="entry name" value="F-box domain"/>
    <property type="match status" value="1"/>
</dbReference>
<dbReference type="InterPro" id="IPR053781">
    <property type="entry name" value="F-box_AtFBL13-like"/>
</dbReference>
<sequence>MASSSLNSVKCMKTLENSHARVRGRVPDVSVDENSENKVDRISSLPDSVICHTLSFLPTKDAAATSMLSTKWKHIFPLTPNLKLEFDDSGMRKMGEYKDRLKSWISAAVRLNAQSLDFKFLIQSPRWFANEISKCTRLTTLKITNSPICVLESLSLPTLKLLNLEWVGLFNETTISNLLSGCPVLEELIMVDYRVYAQTLSVCVPTLKRFTLQNCMHQDADNGFEEIKDFEVVIDTPGLEELYYYDYHVAARYTVCELMLLQKARIDLKLDQDQGGEEDSISYNVNVAELVMTCLMARCLFLSARTLQVIYCSGRLLTLFPNLVHLDLDLGVVCPRIWNLVIHILHCAPNLFTLGIEMV</sequence>
<dbReference type="InterPro" id="IPR055294">
    <property type="entry name" value="FBL60-like"/>
</dbReference>